<feature type="transmembrane region" description="Helical" evidence="1">
    <location>
        <begin position="87"/>
        <end position="109"/>
    </location>
</feature>
<dbReference type="SUPFAM" id="SSF103473">
    <property type="entry name" value="MFS general substrate transporter"/>
    <property type="match status" value="1"/>
</dbReference>
<organism evidence="2 3">
    <name type="scientific">Sphaerobolus stellatus (strain SS14)</name>
    <dbReference type="NCBI Taxonomy" id="990650"/>
    <lineage>
        <taxon>Eukaryota</taxon>
        <taxon>Fungi</taxon>
        <taxon>Dikarya</taxon>
        <taxon>Basidiomycota</taxon>
        <taxon>Agaricomycotina</taxon>
        <taxon>Agaricomycetes</taxon>
        <taxon>Phallomycetidae</taxon>
        <taxon>Geastrales</taxon>
        <taxon>Sphaerobolaceae</taxon>
        <taxon>Sphaerobolus</taxon>
    </lineage>
</organism>
<dbReference type="EMBL" id="KN837108">
    <property type="protein sequence ID" value="KIJ46135.1"/>
    <property type="molecule type" value="Genomic_DNA"/>
</dbReference>
<dbReference type="PANTHER" id="PTHR11360">
    <property type="entry name" value="MONOCARBOXYLATE TRANSPORTER"/>
    <property type="match status" value="1"/>
</dbReference>
<dbReference type="Proteomes" id="UP000054279">
    <property type="component" value="Unassembled WGS sequence"/>
</dbReference>
<feature type="transmembrane region" description="Helical" evidence="1">
    <location>
        <begin position="178"/>
        <end position="211"/>
    </location>
</feature>
<keyword evidence="1" id="KW-0472">Membrane</keyword>
<evidence type="ECO:0000313" key="3">
    <source>
        <dbReference type="Proteomes" id="UP000054279"/>
    </source>
</evidence>
<dbReference type="PANTHER" id="PTHR11360:SF315">
    <property type="entry name" value="TRANSPORTER MCH2-RELATED"/>
    <property type="match status" value="1"/>
</dbReference>
<dbReference type="HOGENOM" id="CLU_106404_0_0_1"/>
<feature type="transmembrane region" description="Helical" evidence="1">
    <location>
        <begin position="146"/>
        <end position="166"/>
    </location>
</feature>
<sequence length="227" mass="24602">MTSSSVPEETPLLVTFVNDVQPSCVDKEEVNSDVEVVSQPTVKPHHVGYVWLVVFCGCFANVLSWGFSFEFGVLLNCYTTNHVVLGATSIDLALIGAISGACAVLIVPLADFLSERFTFKVALTIGVLFYVLSLVSIPLSTAVWQLYLTQGIMFGFALGLVLFPFSPFTNPKYSDKRAFSTGFIAGGGGAVLHIPIVIVWAIFVIALMIWYEAKKCQSGNSKLAMKT</sequence>
<protein>
    <recommendedName>
        <fullName evidence="4">Major facilitator superfamily (MFS) profile domain-containing protein</fullName>
    </recommendedName>
</protein>
<accession>A0A0C9W330</accession>
<evidence type="ECO:0000313" key="2">
    <source>
        <dbReference type="EMBL" id="KIJ46135.1"/>
    </source>
</evidence>
<evidence type="ECO:0008006" key="4">
    <source>
        <dbReference type="Google" id="ProtNLM"/>
    </source>
</evidence>
<name>A0A0C9W330_SPHS4</name>
<feature type="transmembrane region" description="Helical" evidence="1">
    <location>
        <begin position="121"/>
        <end position="140"/>
    </location>
</feature>
<evidence type="ECO:0000256" key="1">
    <source>
        <dbReference type="SAM" id="Phobius"/>
    </source>
</evidence>
<gene>
    <name evidence="2" type="ORF">M422DRAFT_250166</name>
</gene>
<feature type="transmembrane region" description="Helical" evidence="1">
    <location>
        <begin position="48"/>
        <end position="67"/>
    </location>
</feature>
<keyword evidence="1" id="KW-0812">Transmembrane</keyword>
<dbReference type="AlphaFoldDB" id="A0A0C9W330"/>
<dbReference type="InterPro" id="IPR036259">
    <property type="entry name" value="MFS_trans_sf"/>
</dbReference>
<reference evidence="2 3" key="1">
    <citation type="submission" date="2014-06" db="EMBL/GenBank/DDBJ databases">
        <title>Evolutionary Origins and Diversification of the Mycorrhizal Mutualists.</title>
        <authorList>
            <consortium name="DOE Joint Genome Institute"/>
            <consortium name="Mycorrhizal Genomics Consortium"/>
            <person name="Kohler A."/>
            <person name="Kuo A."/>
            <person name="Nagy L.G."/>
            <person name="Floudas D."/>
            <person name="Copeland A."/>
            <person name="Barry K.W."/>
            <person name="Cichocki N."/>
            <person name="Veneault-Fourrey C."/>
            <person name="LaButti K."/>
            <person name="Lindquist E.A."/>
            <person name="Lipzen A."/>
            <person name="Lundell T."/>
            <person name="Morin E."/>
            <person name="Murat C."/>
            <person name="Riley R."/>
            <person name="Ohm R."/>
            <person name="Sun H."/>
            <person name="Tunlid A."/>
            <person name="Henrissat B."/>
            <person name="Grigoriev I.V."/>
            <person name="Hibbett D.S."/>
            <person name="Martin F."/>
        </authorList>
    </citation>
    <scope>NUCLEOTIDE SEQUENCE [LARGE SCALE GENOMIC DNA]</scope>
    <source>
        <strain evidence="2 3">SS14</strain>
    </source>
</reference>
<proteinExistence type="predicted"/>
<dbReference type="OrthoDB" id="2213137at2759"/>
<keyword evidence="1" id="KW-1133">Transmembrane helix</keyword>
<dbReference type="InterPro" id="IPR050327">
    <property type="entry name" value="Proton-linked_MCT"/>
</dbReference>
<keyword evidence="3" id="KW-1185">Reference proteome</keyword>